<feature type="compositionally biased region" description="Polar residues" evidence="1">
    <location>
        <begin position="794"/>
        <end position="803"/>
    </location>
</feature>
<feature type="compositionally biased region" description="Low complexity" evidence="1">
    <location>
        <begin position="89"/>
        <end position="99"/>
    </location>
</feature>
<gene>
    <name evidence="2" type="ORF">TWF696_002094</name>
</gene>
<name>A0AAV9U7B7_9PEZI</name>
<feature type="region of interest" description="Disordered" evidence="1">
    <location>
        <begin position="383"/>
        <end position="404"/>
    </location>
</feature>
<evidence type="ECO:0000256" key="1">
    <source>
        <dbReference type="SAM" id="MobiDB-lite"/>
    </source>
</evidence>
<feature type="region of interest" description="Disordered" evidence="1">
    <location>
        <begin position="522"/>
        <end position="561"/>
    </location>
</feature>
<dbReference type="Proteomes" id="UP001375240">
    <property type="component" value="Unassembled WGS sequence"/>
</dbReference>
<reference evidence="2 3" key="1">
    <citation type="submission" date="2019-10" db="EMBL/GenBank/DDBJ databases">
        <authorList>
            <person name="Palmer J.M."/>
        </authorList>
    </citation>
    <scope>NUCLEOTIDE SEQUENCE [LARGE SCALE GENOMIC DNA]</scope>
    <source>
        <strain evidence="2 3">TWF696</strain>
    </source>
</reference>
<dbReference type="EMBL" id="JAVHNQ010000011">
    <property type="protein sequence ID" value="KAK6336545.1"/>
    <property type="molecule type" value="Genomic_DNA"/>
</dbReference>
<organism evidence="2 3">
    <name type="scientific">Orbilia brochopaga</name>
    <dbReference type="NCBI Taxonomy" id="3140254"/>
    <lineage>
        <taxon>Eukaryota</taxon>
        <taxon>Fungi</taxon>
        <taxon>Dikarya</taxon>
        <taxon>Ascomycota</taxon>
        <taxon>Pezizomycotina</taxon>
        <taxon>Orbiliomycetes</taxon>
        <taxon>Orbiliales</taxon>
        <taxon>Orbiliaceae</taxon>
        <taxon>Orbilia</taxon>
    </lineage>
</organism>
<accession>A0AAV9U7B7</accession>
<feature type="compositionally biased region" description="Polar residues" evidence="1">
    <location>
        <begin position="907"/>
        <end position="922"/>
    </location>
</feature>
<dbReference type="AlphaFoldDB" id="A0AAV9U7B7"/>
<evidence type="ECO:0000313" key="3">
    <source>
        <dbReference type="Proteomes" id="UP001375240"/>
    </source>
</evidence>
<evidence type="ECO:0000313" key="2">
    <source>
        <dbReference type="EMBL" id="KAK6336545.1"/>
    </source>
</evidence>
<feature type="region of interest" description="Disordered" evidence="1">
    <location>
        <begin position="1"/>
        <end position="58"/>
    </location>
</feature>
<protein>
    <submittedName>
        <fullName evidence="2">Uncharacterized protein</fullName>
    </submittedName>
</protein>
<feature type="compositionally biased region" description="Polar residues" evidence="1">
    <location>
        <begin position="834"/>
        <end position="846"/>
    </location>
</feature>
<feature type="compositionally biased region" description="Low complexity" evidence="1">
    <location>
        <begin position="31"/>
        <end position="46"/>
    </location>
</feature>
<feature type="compositionally biased region" description="Low complexity" evidence="1">
    <location>
        <begin position="876"/>
        <end position="897"/>
    </location>
</feature>
<sequence length="922" mass="101074">MDINKLLNPSARAPAGLYDCPDEESGHVHSSKSSSTSSRVSRQSGTPRGPADEHARHHKYATVGSSSAGYMTARSSISSLSSFQSSTSLTTMSSTGSISKGCLGSPIRETLGRPKPDFKIPIYGFDVTQISARPVPRGLYTPSESDCSPSTTAVSQYFPSYPDPTQDRSLREEMSGSGLNTLAALATSQDIKQHPLKTEHVEVTFSAPYEGASSCSYVSQLRQRADLVPKQPAGFKHISSQDVYAMSKLQLSSTPGMLSPAGSNSLSPTPSASVLNLDAEPQCSYVEDCNTQSPLRKVVSHIFGRNKLSTRQIPRNIWVYYCRKHYQRSRYRDLKGFAKLQCDLVQKQVDRLDAWGGVEDWVIKVRRREEIRISKENKVAASRGSGLDDYDDDDCSRRSSLSQGVSDGHWISHMTGAGKTIKDVRFLLQRIEIEIIDRGGVFPDVEILPNVRPSAIAGDMSTLSGASETGHSLGPIMEGSKSRRPRGSLIDAFISPRKQLPSRRSLEEAMVVTGSTVSAQAKLQKSNRPAFAQEFSPPSMDEDDNYSRTRPKRKASKPLPITVLPPDEVSFIPENFHGYNVYPEPFSHQATDPAVEHEKLMKFRSKRARPGITGFPTYQDGWQGPLSPVPSRRNSLELESDNPPLPVLAERVEEQLRSPSMEDVTLNIPIESSKTTGEAFCAFEQKDLKIVLVTPPPSAYGDCPQASGENVELTADGEIDHLGVYTVQPLLALDSESDRPVLAVEVPQHVRDFVMGSWSRKRAVRMKNLFGDQIARPTESTRLVGYQSSRRKSTPSGKSSQSKRAGGQAQDYVEYAKESVRSRVRNLRTSFALQSEPTAESVSASASMEKRKSFSLLTKCNPTPPPAPSSRRRSRASSAGPAGRSSSSNTSMRRTLTIAPPKAPQEPSRTWTRGSSSNSRPV</sequence>
<feature type="region of interest" description="Disordered" evidence="1">
    <location>
        <begin position="89"/>
        <end position="110"/>
    </location>
</feature>
<feature type="region of interest" description="Disordered" evidence="1">
    <location>
        <begin position="834"/>
        <end position="922"/>
    </location>
</feature>
<comment type="caution">
    <text evidence="2">The sequence shown here is derived from an EMBL/GenBank/DDBJ whole genome shotgun (WGS) entry which is preliminary data.</text>
</comment>
<feature type="region of interest" description="Disordered" evidence="1">
    <location>
        <begin position="781"/>
        <end position="811"/>
    </location>
</feature>
<proteinExistence type="predicted"/>
<keyword evidence="3" id="KW-1185">Reference proteome</keyword>